<dbReference type="Proteomes" id="UP001187415">
    <property type="component" value="Unassembled WGS sequence"/>
</dbReference>
<dbReference type="InterPro" id="IPR012674">
    <property type="entry name" value="Calycin"/>
</dbReference>
<sequence length="237" mass="26903">MKTWCVAVVLLSLSSVCQPAPLACDKLLKPVDKSPDLSGRWYLISMSSDNCMVPAVLNAFFWPSVAVDVTLTEPPNRYNSNFKFKMYGLCNEETEAFLHENNTLFDIKDNNVASDSKDVLLYTGCPDCLVTKGEDFINTFLLFSRRKTVTAAELMEFETQAKCLGWYKPQIFNTDHEYENCKTLDDDSDVDSADLSNRLYQRLRSSYTMPLSCITESIFSIPSSVSEWFQEQFSTLA</sequence>
<keyword evidence="2" id="KW-0964">Secreted</keyword>
<evidence type="ECO:0000256" key="5">
    <source>
        <dbReference type="SAM" id="SignalP"/>
    </source>
</evidence>
<evidence type="ECO:0008006" key="8">
    <source>
        <dbReference type="Google" id="ProtNLM"/>
    </source>
</evidence>
<accession>A0AA88NQS0</accession>
<evidence type="ECO:0000313" key="7">
    <source>
        <dbReference type="Proteomes" id="UP001187415"/>
    </source>
</evidence>
<comment type="caution">
    <text evidence="6">The sequence shown here is derived from an EMBL/GenBank/DDBJ whole genome shotgun (WGS) entry which is preliminary data.</text>
</comment>
<keyword evidence="7" id="KW-1185">Reference proteome</keyword>
<dbReference type="PANTHER" id="PTHR11967">
    <property type="entry name" value="ALPHA-1-ACID GLYCOPROTEIN"/>
    <property type="match status" value="1"/>
</dbReference>
<protein>
    <recommendedName>
        <fullName evidence="8">Apolipoprotein M</fullName>
    </recommendedName>
</protein>
<feature type="signal peptide" evidence="5">
    <location>
        <begin position="1"/>
        <end position="19"/>
    </location>
</feature>
<keyword evidence="4" id="KW-0325">Glycoprotein</keyword>
<evidence type="ECO:0000313" key="6">
    <source>
        <dbReference type="EMBL" id="KAK2861821.1"/>
    </source>
</evidence>
<dbReference type="Gene3D" id="2.40.128.20">
    <property type="match status" value="1"/>
</dbReference>
<dbReference type="GO" id="GO:0005576">
    <property type="term" value="C:extracellular region"/>
    <property type="evidence" value="ECO:0007669"/>
    <property type="project" value="UniProtKB-SubCell"/>
</dbReference>
<dbReference type="EMBL" id="JAUPFM010000001">
    <property type="protein sequence ID" value="KAK2861821.1"/>
    <property type="molecule type" value="Genomic_DNA"/>
</dbReference>
<evidence type="ECO:0000256" key="4">
    <source>
        <dbReference type="ARBA" id="ARBA00023180"/>
    </source>
</evidence>
<comment type="subcellular location">
    <subcellularLocation>
        <location evidence="1">Secreted</location>
    </subcellularLocation>
</comment>
<evidence type="ECO:0000256" key="1">
    <source>
        <dbReference type="ARBA" id="ARBA00004613"/>
    </source>
</evidence>
<dbReference type="AlphaFoldDB" id="A0AA88NQS0"/>
<reference evidence="6" key="1">
    <citation type="submission" date="2023-07" db="EMBL/GenBank/DDBJ databases">
        <title>Chromosome-level Genome Assembly of Striped Snakehead (Channa striata).</title>
        <authorList>
            <person name="Liu H."/>
        </authorList>
    </citation>
    <scope>NUCLEOTIDE SEQUENCE</scope>
    <source>
        <strain evidence="6">Gz</strain>
        <tissue evidence="6">Muscle</tissue>
    </source>
</reference>
<evidence type="ECO:0000256" key="3">
    <source>
        <dbReference type="ARBA" id="ARBA00022729"/>
    </source>
</evidence>
<dbReference type="SUPFAM" id="SSF50814">
    <property type="entry name" value="Lipocalins"/>
    <property type="match status" value="1"/>
</dbReference>
<dbReference type="PANTHER" id="PTHR11967:SF2">
    <property type="entry name" value="ALPHA-1-ACID GLYCOPROTEIN 1"/>
    <property type="match status" value="1"/>
</dbReference>
<gene>
    <name evidence="6" type="ORF">Q5P01_001354</name>
</gene>
<organism evidence="6 7">
    <name type="scientific">Channa striata</name>
    <name type="common">Snakehead murrel</name>
    <name type="synonym">Ophicephalus striatus</name>
    <dbReference type="NCBI Taxonomy" id="64152"/>
    <lineage>
        <taxon>Eukaryota</taxon>
        <taxon>Metazoa</taxon>
        <taxon>Chordata</taxon>
        <taxon>Craniata</taxon>
        <taxon>Vertebrata</taxon>
        <taxon>Euteleostomi</taxon>
        <taxon>Actinopterygii</taxon>
        <taxon>Neopterygii</taxon>
        <taxon>Teleostei</taxon>
        <taxon>Neoteleostei</taxon>
        <taxon>Acanthomorphata</taxon>
        <taxon>Anabantaria</taxon>
        <taxon>Anabantiformes</taxon>
        <taxon>Channoidei</taxon>
        <taxon>Channidae</taxon>
        <taxon>Channa</taxon>
    </lineage>
</organism>
<feature type="chain" id="PRO_5041709669" description="Apolipoprotein M" evidence="5">
    <location>
        <begin position="20"/>
        <end position="237"/>
    </location>
</feature>
<keyword evidence="3 5" id="KW-0732">Signal</keyword>
<evidence type="ECO:0000256" key="2">
    <source>
        <dbReference type="ARBA" id="ARBA00022525"/>
    </source>
</evidence>
<name>A0AA88NQS0_CHASR</name>
<proteinExistence type="predicted"/>